<dbReference type="STRING" id="1660074.CVIC8964_0370"/>
<accession>A0A1X9T022</accession>
<organism evidence="1 2">
    <name type="scientific">Campylobacter vicugnae</name>
    <dbReference type="NCBI Taxonomy" id="1660076"/>
    <lineage>
        <taxon>Bacteria</taxon>
        <taxon>Pseudomonadati</taxon>
        <taxon>Campylobacterota</taxon>
        <taxon>Epsilonproteobacteria</taxon>
        <taxon>Campylobacterales</taxon>
        <taxon>Campylobacteraceae</taxon>
        <taxon>Campylobacter</taxon>
    </lineage>
</organism>
<evidence type="ECO:0000313" key="2">
    <source>
        <dbReference type="Proteomes" id="UP000194265"/>
    </source>
</evidence>
<name>A0A1X9T022_9BACT</name>
<reference evidence="1 2" key="1">
    <citation type="journal article" date="2017" name="Genome Biol. Evol.">
        <title>Comparative Genomic Analysis Identifies a Campylobacter Clade Deficient in Selenium Metabolism.</title>
        <authorList>
            <person name="Miller W.G."/>
            <person name="Yee E."/>
            <person name="Lopes B.S."/>
            <person name="Chapman M.H."/>
            <person name="Huynh S."/>
            <person name="Bono J.L."/>
            <person name="Parker C.T."/>
            <person name="Strachan N.J.C."/>
            <person name="Forbes K.J."/>
        </authorList>
    </citation>
    <scope>NUCLEOTIDE SEQUENCE [LARGE SCALE GENOMIC DNA]</scope>
    <source>
        <strain evidence="1 2">RM8964</strain>
    </source>
</reference>
<dbReference type="RefSeq" id="WP_180382960.1">
    <property type="nucleotide sequence ID" value="NZ_CP018791.1"/>
</dbReference>
<protein>
    <submittedName>
        <fullName evidence="1">Uncharacterized protein</fullName>
    </submittedName>
</protein>
<dbReference type="EMBL" id="CP018791">
    <property type="protein sequence ID" value="ARR01805.1"/>
    <property type="molecule type" value="Genomic_DNA"/>
</dbReference>
<gene>
    <name evidence="1" type="ORF">CVIC8964_0370</name>
</gene>
<proteinExistence type="predicted"/>
<sequence>MSGLISWIRGFLTTLYVSIVIKDNQCYLFSRAIKGDKIINSNEAIFDITNGVIDSKLTNYLKKRAKKYHSVYFAAMLNSSKQWALPAVNASEFQKFNIEYNLVDKITIDDWSMVVPDSELANFEESLGGLKPDLIYSPFAILHSLIKESPKDGKILYLLNMDDSNTIMIFDGNKMKFGAYFDTRKESDGFDYYDKVFSKEESADLDNIIEEEQDRLSQLDNLGDIGSFEDFDEQNLDKDDFEDIHQEDIDGVNKNLEDSVRDIGKEITLISNIKLAINEYYQNEVYAGDFIEEVVIFDGLNLDNEFLIMAENELMIESKVYKKDIDKLLNNMMIKEICNEL</sequence>
<evidence type="ECO:0000313" key="1">
    <source>
        <dbReference type="EMBL" id="ARR01805.1"/>
    </source>
</evidence>
<dbReference type="Proteomes" id="UP000194265">
    <property type="component" value="Chromosome"/>
</dbReference>
<dbReference type="AlphaFoldDB" id="A0A1X9T022"/>